<protein>
    <recommendedName>
        <fullName evidence="4">Lipoprotein</fullName>
    </recommendedName>
</protein>
<feature type="transmembrane region" description="Helical" evidence="1">
    <location>
        <begin position="156"/>
        <end position="177"/>
    </location>
</feature>
<name>A0ABS0L5D2_9BACT</name>
<keyword evidence="1" id="KW-0812">Transmembrane</keyword>
<evidence type="ECO:0000256" key="1">
    <source>
        <dbReference type="SAM" id="Phobius"/>
    </source>
</evidence>
<reference evidence="2 3" key="1">
    <citation type="submission" date="2020-11" db="EMBL/GenBank/DDBJ databases">
        <title>Hymenobacter sp.</title>
        <authorList>
            <person name="Kim M.K."/>
        </authorList>
    </citation>
    <scope>NUCLEOTIDE SEQUENCE [LARGE SCALE GENOMIC DNA]</scope>
    <source>
        <strain evidence="2 3">BT594</strain>
    </source>
</reference>
<keyword evidence="1" id="KW-1133">Transmembrane helix</keyword>
<proteinExistence type="predicted"/>
<feature type="transmembrane region" description="Helical" evidence="1">
    <location>
        <begin position="131"/>
        <end position="150"/>
    </location>
</feature>
<keyword evidence="1" id="KW-0472">Membrane</keyword>
<evidence type="ECO:0000313" key="3">
    <source>
        <dbReference type="Proteomes" id="UP000601099"/>
    </source>
</evidence>
<evidence type="ECO:0000313" key="2">
    <source>
        <dbReference type="EMBL" id="MBG8555135.1"/>
    </source>
</evidence>
<accession>A0ABS0L5D2</accession>
<gene>
    <name evidence="2" type="ORF">I5L79_16400</name>
</gene>
<dbReference type="EMBL" id="JADWYK010000011">
    <property type="protein sequence ID" value="MBG8555135.1"/>
    <property type="molecule type" value="Genomic_DNA"/>
</dbReference>
<organism evidence="2 3">
    <name type="scientific">Hymenobacter guriensis</name>
    <dbReference type="NCBI Taxonomy" id="2793065"/>
    <lineage>
        <taxon>Bacteria</taxon>
        <taxon>Pseudomonadati</taxon>
        <taxon>Bacteroidota</taxon>
        <taxon>Cytophagia</taxon>
        <taxon>Cytophagales</taxon>
        <taxon>Hymenobacteraceae</taxon>
        <taxon>Hymenobacter</taxon>
    </lineage>
</organism>
<dbReference type="RefSeq" id="WP_196956160.1">
    <property type="nucleotide sequence ID" value="NZ_JADWYK010000011.1"/>
</dbReference>
<comment type="caution">
    <text evidence="2">The sequence shown here is derived from an EMBL/GenBank/DDBJ whole genome shotgun (WGS) entry which is preliminary data.</text>
</comment>
<evidence type="ECO:0008006" key="4">
    <source>
        <dbReference type="Google" id="ProtNLM"/>
    </source>
</evidence>
<dbReference type="PROSITE" id="PS51257">
    <property type="entry name" value="PROKAR_LIPOPROTEIN"/>
    <property type="match status" value="1"/>
</dbReference>
<keyword evidence="3" id="KW-1185">Reference proteome</keyword>
<dbReference type="Proteomes" id="UP000601099">
    <property type="component" value="Unassembled WGS sequence"/>
</dbReference>
<sequence>MKKELPYWILLVFGLLIGCRSEKAAFQLRQPQLLVAQMDTTGSVEAYASLTTAIDPVSALRRGMFPRERLKQLASHRQVHYNRRFTARIRQIAVRPARLLASKDNVQQRHLPAPGKAAPVEMKKPASLGEVIFVIGSCLMLSGIIVGLIIGGSTGFTVGASLVGIGLLMGAVAYGGIK</sequence>